<dbReference type="GO" id="GO:0032039">
    <property type="term" value="C:integrator complex"/>
    <property type="evidence" value="ECO:0007669"/>
    <property type="project" value="InterPro"/>
</dbReference>
<protein>
    <recommendedName>
        <fullName evidence="3">Integrator complex subunit 10</fullName>
    </recommendedName>
</protein>
<dbReference type="EnsemblMetazoa" id="AMEM011274-RA">
    <property type="protein sequence ID" value="AMEM011274-PA"/>
    <property type="gene ID" value="AMEM011274"/>
</dbReference>
<comment type="subcellular location">
    <subcellularLocation>
        <location evidence="1">Nucleus</location>
    </subcellularLocation>
</comment>
<dbReference type="STRING" id="30066.A0A182V9R9"/>
<organism evidence="5 6">
    <name type="scientific">Anopheles merus</name>
    <name type="common">Mosquito</name>
    <dbReference type="NCBI Taxonomy" id="30066"/>
    <lineage>
        <taxon>Eukaryota</taxon>
        <taxon>Metazoa</taxon>
        <taxon>Ecdysozoa</taxon>
        <taxon>Arthropoda</taxon>
        <taxon>Hexapoda</taxon>
        <taxon>Insecta</taxon>
        <taxon>Pterygota</taxon>
        <taxon>Neoptera</taxon>
        <taxon>Endopterygota</taxon>
        <taxon>Diptera</taxon>
        <taxon>Nematocera</taxon>
        <taxon>Culicoidea</taxon>
        <taxon>Culicidae</taxon>
        <taxon>Anophelinae</taxon>
        <taxon>Anopheles</taxon>
    </lineage>
</organism>
<comment type="similarity">
    <text evidence="2">Belongs to the Integrator subunit 10 family.</text>
</comment>
<accession>A0A182V9R9</accession>
<dbReference type="VEuPathDB" id="VectorBase:AMEM21_013450"/>
<keyword evidence="4" id="KW-0539">Nucleus</keyword>
<evidence type="ECO:0000313" key="6">
    <source>
        <dbReference type="Proteomes" id="UP000075903"/>
    </source>
</evidence>
<sequence length="632" mass="72240">MDVLSNEKYLIARAKESTDPYKAKAWIIAAKTLFPNDFGVQFEAYEIEKNANNFEEAAKCLSYMYVVMTFHGAHQTPTSLLNEISLMTNALRIPEGCTTPEQEFYVKMFQYISYEVQHQILLLTAAHSNNNLDHCRLILLLLKRFPQAISTHAPRLLETLIQNVAIPSFKEMLFNEAIPLVYNRAPELAPKHVHRLMAVCFEYYLNQMLSDTEDRARTSADCWKKIFEILDFCGKMLKWEPFVLYKKSYSKDVYWQKIIHIYKLDPFQSTESKQILFCATIVFVLALQDYIGYSKLRSKDGITDTDVILVEALKDMPPEVKRRAHEGGVLEIPHILVNAPVSPDAPNCLLACQSCWQLLHSNDVMKADFAQLILCIPQLSGWVQKFLIDLYVCAGQHEETATLLQASTGNTAMSLLEKSVRQFALTLVQGPPTVHLFEQMGTVLKHLPHAPPGGHYLENVSLAQTARVLMLMPLTKRAILHYLVQTLIVLLKPKLIEMECSSSLLGNMLVLSQLNWPHESTTVEIIFELIKTRRQFTYLHFTSYVIQAEIIEEFMHLWTHSPDVKLELAMPQQSLATGARRIGTRGADKGVKEDFKLIIRQQVARSNDDIDELLLQFLQQQHVALVQNVFDK</sequence>
<evidence type="ECO:0000256" key="4">
    <source>
        <dbReference type="ARBA" id="ARBA00023242"/>
    </source>
</evidence>
<dbReference type="AlphaFoldDB" id="A0A182V9R9"/>
<proteinExistence type="inferred from homology"/>
<reference evidence="5" key="1">
    <citation type="submission" date="2020-05" db="UniProtKB">
        <authorList>
            <consortium name="EnsemblMetazoa"/>
        </authorList>
    </citation>
    <scope>IDENTIFICATION</scope>
    <source>
        <strain evidence="5">MAF</strain>
    </source>
</reference>
<name>A0A182V9R9_ANOME</name>
<evidence type="ECO:0000256" key="3">
    <source>
        <dbReference type="ARBA" id="ARBA00016811"/>
    </source>
</evidence>
<dbReference type="PANTHER" id="PTHR16055:SF2">
    <property type="entry name" value="INTEGRATOR COMPLEX SUBUNIT 10"/>
    <property type="match status" value="1"/>
</dbReference>
<evidence type="ECO:0000313" key="5">
    <source>
        <dbReference type="EnsemblMetazoa" id="AMEM011274-PA"/>
    </source>
</evidence>
<dbReference type="VEuPathDB" id="VectorBase:AMEM011274"/>
<dbReference type="PANTHER" id="PTHR16055">
    <property type="entry name" value="INTEGRATOR COMPLEX SUBUNIT 10"/>
    <property type="match status" value="1"/>
</dbReference>
<evidence type="ECO:0000256" key="2">
    <source>
        <dbReference type="ARBA" id="ARBA00010391"/>
    </source>
</evidence>
<keyword evidence="6" id="KW-1185">Reference proteome</keyword>
<dbReference type="InterPro" id="IPR026164">
    <property type="entry name" value="Int_cplx_su10"/>
</dbReference>
<evidence type="ECO:0000256" key="1">
    <source>
        <dbReference type="ARBA" id="ARBA00004123"/>
    </source>
</evidence>
<dbReference type="Proteomes" id="UP000075903">
    <property type="component" value="Unassembled WGS sequence"/>
</dbReference>
<dbReference type="Pfam" id="PF21045">
    <property type="entry name" value="INT10"/>
    <property type="match status" value="2"/>
</dbReference>
<dbReference type="GO" id="GO:0016180">
    <property type="term" value="P:snRNA processing"/>
    <property type="evidence" value="ECO:0007669"/>
    <property type="project" value="InterPro"/>
</dbReference>